<dbReference type="PANTHER" id="PTHR33376">
    <property type="match status" value="1"/>
</dbReference>
<dbReference type="InterPro" id="IPR038404">
    <property type="entry name" value="TRAP_DctP_sf"/>
</dbReference>
<proteinExistence type="predicted"/>
<comment type="caution">
    <text evidence="3">The sequence shown here is derived from an EMBL/GenBank/DDBJ whole genome shotgun (WGS) entry which is preliminary data.</text>
</comment>
<evidence type="ECO:0000313" key="4">
    <source>
        <dbReference type="Proteomes" id="UP000705983"/>
    </source>
</evidence>
<protein>
    <submittedName>
        <fullName evidence="3">TRAP transporter substrate-binding protein DctP</fullName>
    </submittedName>
</protein>
<dbReference type="Gene3D" id="3.40.190.170">
    <property type="entry name" value="Bacterial extracellular solute-binding protein, family 7"/>
    <property type="match status" value="1"/>
</dbReference>
<dbReference type="NCBIfam" id="NF037995">
    <property type="entry name" value="TRAP_S1"/>
    <property type="match status" value="1"/>
</dbReference>
<evidence type="ECO:0000256" key="2">
    <source>
        <dbReference type="SAM" id="SignalP"/>
    </source>
</evidence>
<feature type="chain" id="PRO_5045048486" evidence="2">
    <location>
        <begin position="24"/>
        <end position="357"/>
    </location>
</feature>
<feature type="signal peptide" evidence="2">
    <location>
        <begin position="1"/>
        <end position="23"/>
    </location>
</feature>
<dbReference type="Pfam" id="PF03480">
    <property type="entry name" value="DctP"/>
    <property type="match status" value="1"/>
</dbReference>
<accession>A0ABS2TGC0</accession>
<dbReference type="InterPro" id="IPR018389">
    <property type="entry name" value="DctP_fam"/>
</dbReference>
<dbReference type="EMBL" id="JAFFJS010000005">
    <property type="protein sequence ID" value="MBM9433699.1"/>
    <property type="molecule type" value="Genomic_DNA"/>
</dbReference>
<sequence length="357" mass="38593">MIRNRWSAALAMSVVLGSAAACSDDGADYVLHYTTYSSATSDQSRSAQRWAEEVERLTDGGVSVVFHYSQSLVGADEAVQATLDGRADLAQVGSIYAASDLSMFTVIELPFETKNPQAHMNTILRLYEESPVYREDFDRQGVRLLFPLPLGTIAMGLNEPAQTPDDLAGRSIRSGGLASEVLLTSKVNPVAMTATDIYESMERGIVDGYTALALANLSTFGLTKASPYVVDPGIGAYSSSIVVINEDLYQSMPEEYQRALDEASRKGIEFGLEEMESAGRIACEELTAAGTEFSSFSDADVAAWAEKSTIADEWVARYAERGYDAASVLDDYRAIIADEESASDYEDPLVACMEGTL</sequence>
<name>A0ABS2TGC0_9ACTO</name>
<dbReference type="PANTHER" id="PTHR33376:SF15">
    <property type="entry name" value="BLL6794 PROTEIN"/>
    <property type="match status" value="1"/>
</dbReference>
<organism evidence="3 4">
    <name type="scientific">Flaviflexus equikiangi</name>
    <dbReference type="NCBI Taxonomy" id="2758573"/>
    <lineage>
        <taxon>Bacteria</taxon>
        <taxon>Bacillati</taxon>
        <taxon>Actinomycetota</taxon>
        <taxon>Actinomycetes</taxon>
        <taxon>Actinomycetales</taxon>
        <taxon>Actinomycetaceae</taxon>
        <taxon>Flaviflexus</taxon>
    </lineage>
</organism>
<dbReference type="PROSITE" id="PS51257">
    <property type="entry name" value="PROKAR_LIPOPROTEIN"/>
    <property type="match status" value="1"/>
</dbReference>
<evidence type="ECO:0000313" key="3">
    <source>
        <dbReference type="EMBL" id="MBM9433699.1"/>
    </source>
</evidence>
<dbReference type="Proteomes" id="UP000705983">
    <property type="component" value="Unassembled WGS sequence"/>
</dbReference>
<reference evidence="4" key="1">
    <citation type="submission" date="2021-02" db="EMBL/GenBank/DDBJ databases">
        <title>Leucobacter sp. CX169.</title>
        <authorList>
            <person name="Cheng Y."/>
        </authorList>
    </citation>
    <scope>NUCLEOTIDE SEQUENCE [LARGE SCALE GENOMIC DNA]</scope>
    <source>
        <strain evidence="4">JY899</strain>
    </source>
</reference>
<gene>
    <name evidence="3" type="primary">dctP</name>
    <name evidence="3" type="ORF">JVW63_08330</name>
</gene>
<dbReference type="RefSeq" id="WP_187996888.1">
    <property type="nucleotide sequence ID" value="NZ_JACEXG010000005.1"/>
</dbReference>
<keyword evidence="1 2" id="KW-0732">Signal</keyword>
<evidence type="ECO:0000256" key="1">
    <source>
        <dbReference type="ARBA" id="ARBA00022729"/>
    </source>
</evidence>
<keyword evidence="4" id="KW-1185">Reference proteome</keyword>